<evidence type="ECO:0000259" key="4">
    <source>
        <dbReference type="PROSITE" id="PS50013"/>
    </source>
</evidence>
<dbReference type="SMART" id="SM00298">
    <property type="entry name" value="CHROMO"/>
    <property type="match status" value="1"/>
</dbReference>
<dbReference type="STRING" id="2316362.A0A4Q2DHN4"/>
<evidence type="ECO:0000256" key="2">
    <source>
        <dbReference type="ARBA" id="ARBA00023242"/>
    </source>
</evidence>
<dbReference type="Gene3D" id="2.40.50.40">
    <property type="match status" value="1"/>
</dbReference>
<dbReference type="Proteomes" id="UP000290288">
    <property type="component" value="Unassembled WGS sequence"/>
</dbReference>
<feature type="region of interest" description="Disordered" evidence="3">
    <location>
        <begin position="348"/>
        <end position="373"/>
    </location>
</feature>
<comment type="subcellular location">
    <subcellularLocation>
        <location evidence="1">Nucleus</location>
    </subcellularLocation>
</comment>
<dbReference type="OrthoDB" id="433924at2759"/>
<feature type="region of interest" description="Disordered" evidence="3">
    <location>
        <begin position="121"/>
        <end position="167"/>
    </location>
</feature>
<feature type="region of interest" description="Disordered" evidence="3">
    <location>
        <begin position="26"/>
        <end position="49"/>
    </location>
</feature>
<dbReference type="GO" id="GO:0005634">
    <property type="term" value="C:nucleus"/>
    <property type="evidence" value="ECO:0007669"/>
    <property type="project" value="UniProtKB-SubCell"/>
</dbReference>
<feature type="region of interest" description="Disordered" evidence="3">
    <location>
        <begin position="183"/>
        <end position="287"/>
    </location>
</feature>
<reference evidence="5 6" key="1">
    <citation type="submission" date="2019-01" db="EMBL/GenBank/DDBJ databases">
        <title>Draft genome sequence of Psathyrella aberdarensis IHI B618.</title>
        <authorList>
            <person name="Buettner E."/>
            <person name="Kellner H."/>
        </authorList>
    </citation>
    <scope>NUCLEOTIDE SEQUENCE [LARGE SCALE GENOMIC DNA]</scope>
    <source>
        <strain evidence="5 6">IHI B618</strain>
    </source>
</reference>
<dbReference type="AlphaFoldDB" id="A0A4Q2DHN4"/>
<dbReference type="SUPFAM" id="SSF54160">
    <property type="entry name" value="Chromo domain-like"/>
    <property type="match status" value="1"/>
</dbReference>
<evidence type="ECO:0000256" key="3">
    <source>
        <dbReference type="SAM" id="MobiDB-lite"/>
    </source>
</evidence>
<keyword evidence="2" id="KW-0539">Nucleus</keyword>
<dbReference type="Pfam" id="PF00385">
    <property type="entry name" value="Chromo"/>
    <property type="match status" value="1"/>
</dbReference>
<feature type="compositionally biased region" description="Basic residues" evidence="3">
    <location>
        <begin position="121"/>
        <end position="133"/>
    </location>
</feature>
<dbReference type="InterPro" id="IPR000953">
    <property type="entry name" value="Chromo/chromo_shadow_dom"/>
</dbReference>
<dbReference type="PROSITE" id="PS50013">
    <property type="entry name" value="CHROMO_2"/>
    <property type="match status" value="1"/>
</dbReference>
<comment type="caution">
    <text evidence="5">The sequence shown here is derived from an EMBL/GenBank/DDBJ whole genome shotgun (WGS) entry which is preliminary data.</text>
</comment>
<sequence length="838" mass="94407">MARKKKEEKSEEYYVEAILAARVIAMSEQEEEPKPKKRKKNAKSKSSPQSPVIVWEYKVKWYGYDKEEDNTWEPAENLDKSCSRLLKSFWDIIGHDDKDWPVGTELKPPIDWIAKERKRFAREHKKEERKKKNSLSNVTEDDQDSQPQSTPPPKKTETKKKKKVILPLPYTTYVAHGQQSLVIESESDSDAPLARRPVKATNNGKRSKKATPVETPETSPPVTVEDMPSNSRGKKRKRSEEQLTVSRRQSSPLSITDSPNSLFSEVDNEISIDADTVPPPPPPAQLPPLPVRQTVPPLPARPSVPSLPMRTKAQPNPHAKLAAMPHEPESSNTGISTKQRLGQGALAPMLPRKMSGPSTKPKLSPVRTGSSTIMSTGFRKTSQIMSPSIIHQEPTLASLNAAPSSPHMTATLLDIPMVQTPTELELEPPNFSFGGDSFSGADEFLQSIMPPELPLPSSIKPPANLKTPDTLIATIMPWSLSQEQIAKESRMPFTDPPSAKTAFEEYFDHANASEIQRQEFENSLKTRPLFHEAIRILRFSPKIYDYLKQTNRPWAVCPPLDSANGKSMLEVQFMRTILLRIKEEAQAAHRADPSSRLKLPISKEAPSPETAQVIFFHVGALPRLNKFAFLRDRLRSSDYVRFYTFGSHPSVSSKLWGVKEIFPVGGVVTFHPSSLMLQPYEVMQLVRRIEEHPFWTAYILPSVLGMVVHMAQGEYLYSYLLKAIESGQIALIEAPPDGKHCYGQPAFDRRLRWFEDYISGLPPSNDEALSLARAAFHSKTANVPEAQWRFLMEREVAEDLARMQRQPAFISDYRRYVVITGTTVNRQDSVSAPMLFDK</sequence>
<feature type="compositionally biased region" description="Low complexity" evidence="3">
    <location>
        <begin position="212"/>
        <end position="225"/>
    </location>
</feature>
<keyword evidence="6" id="KW-1185">Reference proteome</keyword>
<dbReference type="InterPro" id="IPR023780">
    <property type="entry name" value="Chromo_domain"/>
</dbReference>
<accession>A0A4Q2DHN4</accession>
<dbReference type="GO" id="GO:0006338">
    <property type="term" value="P:chromatin remodeling"/>
    <property type="evidence" value="ECO:0007669"/>
    <property type="project" value="UniProtKB-ARBA"/>
</dbReference>
<evidence type="ECO:0000313" key="5">
    <source>
        <dbReference type="EMBL" id="RXW19417.1"/>
    </source>
</evidence>
<evidence type="ECO:0000256" key="1">
    <source>
        <dbReference type="ARBA" id="ARBA00004123"/>
    </source>
</evidence>
<dbReference type="InterPro" id="IPR023779">
    <property type="entry name" value="Chromodomain_CS"/>
</dbReference>
<name>A0A4Q2DHN4_9AGAR</name>
<dbReference type="EMBL" id="SDEE01000203">
    <property type="protein sequence ID" value="RXW19417.1"/>
    <property type="molecule type" value="Genomic_DNA"/>
</dbReference>
<dbReference type="InterPro" id="IPR016197">
    <property type="entry name" value="Chromo-like_dom_sf"/>
</dbReference>
<feature type="compositionally biased region" description="Pro residues" evidence="3">
    <location>
        <begin position="277"/>
        <end position="287"/>
    </location>
</feature>
<organism evidence="5 6">
    <name type="scientific">Candolleomyces aberdarensis</name>
    <dbReference type="NCBI Taxonomy" id="2316362"/>
    <lineage>
        <taxon>Eukaryota</taxon>
        <taxon>Fungi</taxon>
        <taxon>Dikarya</taxon>
        <taxon>Basidiomycota</taxon>
        <taxon>Agaricomycotina</taxon>
        <taxon>Agaricomycetes</taxon>
        <taxon>Agaricomycetidae</taxon>
        <taxon>Agaricales</taxon>
        <taxon>Agaricineae</taxon>
        <taxon>Psathyrellaceae</taxon>
        <taxon>Candolleomyces</taxon>
    </lineage>
</organism>
<gene>
    <name evidence="5" type="ORF">EST38_g6445</name>
</gene>
<dbReference type="PANTHER" id="PTHR22812">
    <property type="entry name" value="CHROMOBOX PROTEIN"/>
    <property type="match status" value="1"/>
</dbReference>
<dbReference type="PROSITE" id="PS00598">
    <property type="entry name" value="CHROMO_1"/>
    <property type="match status" value="1"/>
</dbReference>
<protein>
    <recommendedName>
        <fullName evidence="4">Chromo domain-containing protein</fullName>
    </recommendedName>
</protein>
<feature type="domain" description="Chromo" evidence="4">
    <location>
        <begin position="13"/>
        <end position="91"/>
    </location>
</feature>
<proteinExistence type="predicted"/>
<dbReference type="CDD" id="cd18968">
    <property type="entry name" value="chromodomain"/>
    <property type="match status" value="1"/>
</dbReference>
<feature type="compositionally biased region" description="Polar residues" evidence="3">
    <location>
        <begin position="242"/>
        <end position="263"/>
    </location>
</feature>
<evidence type="ECO:0000313" key="6">
    <source>
        <dbReference type="Proteomes" id="UP000290288"/>
    </source>
</evidence>
<dbReference type="InterPro" id="IPR051219">
    <property type="entry name" value="Heterochromatin_chromo-domain"/>
</dbReference>